<reference evidence="1 2" key="1">
    <citation type="journal article" date="2022" name="bioRxiv">
        <title>The genome of the oomycete Peronosclerospora sorghi, a cosmopolitan pathogen of maize and sorghum, is inflated with dispersed pseudogenes.</title>
        <authorList>
            <person name="Fletcher K."/>
            <person name="Martin F."/>
            <person name="Isakeit T."/>
            <person name="Cavanaugh K."/>
            <person name="Magill C."/>
            <person name="Michelmore R."/>
        </authorList>
    </citation>
    <scope>NUCLEOTIDE SEQUENCE [LARGE SCALE GENOMIC DNA]</scope>
    <source>
        <strain evidence="1">P6</strain>
    </source>
</reference>
<accession>A0ACC0W3S8</accession>
<protein>
    <submittedName>
        <fullName evidence="1">Uncharacterized protein</fullName>
    </submittedName>
</protein>
<evidence type="ECO:0000313" key="1">
    <source>
        <dbReference type="EMBL" id="KAI9912763.1"/>
    </source>
</evidence>
<comment type="caution">
    <text evidence="1">The sequence shown here is derived from an EMBL/GenBank/DDBJ whole genome shotgun (WGS) entry which is preliminary data.</text>
</comment>
<evidence type="ECO:0000313" key="2">
    <source>
        <dbReference type="Proteomes" id="UP001163321"/>
    </source>
</evidence>
<gene>
    <name evidence="1" type="ORF">PsorP6_005226</name>
</gene>
<name>A0ACC0W3S8_9STRA</name>
<dbReference type="Proteomes" id="UP001163321">
    <property type="component" value="Chromosome 4"/>
</dbReference>
<organism evidence="1 2">
    <name type="scientific">Peronosclerospora sorghi</name>
    <dbReference type="NCBI Taxonomy" id="230839"/>
    <lineage>
        <taxon>Eukaryota</taxon>
        <taxon>Sar</taxon>
        <taxon>Stramenopiles</taxon>
        <taxon>Oomycota</taxon>
        <taxon>Peronosporomycetes</taxon>
        <taxon>Peronosporales</taxon>
        <taxon>Peronosporaceae</taxon>
        <taxon>Peronosclerospora</taxon>
    </lineage>
</organism>
<sequence>MSAIRGEEDSDINGDSSSSFDKHHDDDAHDEEDTGLRRRRCQGSSSHDEDDDGEEGEDIELSEDEKEEEENEVDIVEEENLDDKAAGDQSMHKDEAICDLCNSEVNISLKGTTTNLTQHLRRNHKEQETKIIVESLASRECLEVFWKMAVIITSQCQF</sequence>
<dbReference type="EMBL" id="CM047583">
    <property type="protein sequence ID" value="KAI9912763.1"/>
    <property type="molecule type" value="Genomic_DNA"/>
</dbReference>
<proteinExistence type="predicted"/>
<keyword evidence="2" id="KW-1185">Reference proteome</keyword>